<evidence type="ECO:0008006" key="2">
    <source>
        <dbReference type="Google" id="ProtNLM"/>
    </source>
</evidence>
<name>A0A3G4RQJ9_ECOLX</name>
<evidence type="ECO:0000313" key="1">
    <source>
        <dbReference type="EMBL" id="AYU67943.1"/>
    </source>
</evidence>
<sequence>MRDKTREAMRLFLGGRCYTAEKLEKDYLAEVANYSNDRWEAPQRASRLAASVKRYKTSEMLRFIFATIAYDPDPDLTPLTVRRLCKALFGRTGSQWLVVEVFGEKGRQHRSADSNPEMVEKMAARYRHAAELHWSATLAEIERVKRLYQTKIKKSKNKWVDCHCCSSPSSLMLMYAYISINDGALKYHWYNLVKNILRMRTYHVVTQLCT</sequence>
<protein>
    <recommendedName>
        <fullName evidence="2">YadA</fullName>
    </recommendedName>
</protein>
<geneLocation type="plasmid" evidence="1">
    <name>p17-349F</name>
</geneLocation>
<reference evidence="1" key="1">
    <citation type="journal article" date="2018" name="Vet. Microbiol.">
        <title>Characterization of plasmids harboring blaCTX-M genes in Escherichia coli from French pigs.</title>
        <authorList>
            <person name="Lucas P."/>
            <person name="Jouy E."/>
            <person name="Le Devendec L."/>
            <person name="de Boisseson C."/>
            <person name="Perrin-Guyomard A."/>
            <person name="Jove T."/>
            <person name="Blanchard Y."/>
            <person name="Touzain F."/>
            <person name="Kempf I."/>
        </authorList>
    </citation>
    <scope>NUCLEOTIDE SEQUENCE</scope>
    <source>
        <strain evidence="1">17-349F</strain>
        <plasmid evidence="1">p17-349F</plasmid>
    </source>
</reference>
<proteinExistence type="predicted"/>
<accession>A0A3G4RQJ9</accession>
<organism evidence="1">
    <name type="scientific">Escherichia coli</name>
    <dbReference type="NCBI Taxonomy" id="562"/>
    <lineage>
        <taxon>Bacteria</taxon>
        <taxon>Pseudomonadati</taxon>
        <taxon>Pseudomonadota</taxon>
        <taxon>Gammaproteobacteria</taxon>
        <taxon>Enterobacterales</taxon>
        <taxon>Enterobacteriaceae</taxon>
        <taxon>Escherichia</taxon>
    </lineage>
</organism>
<dbReference type="AlphaFoldDB" id="A0A3G4RQJ9"/>
<gene>
    <name evidence="1" type="ORF">D0358_00073</name>
</gene>
<dbReference type="EMBL" id="MH846923">
    <property type="protein sequence ID" value="AYU67943.1"/>
    <property type="molecule type" value="Genomic_DNA"/>
</dbReference>
<keyword evidence="1" id="KW-0614">Plasmid</keyword>